<protein>
    <recommendedName>
        <fullName evidence="4">Lipoprotein</fullName>
    </recommendedName>
</protein>
<feature type="signal peptide" evidence="1">
    <location>
        <begin position="1"/>
        <end position="23"/>
    </location>
</feature>
<gene>
    <name evidence="2" type="ORF">Thimo_1905</name>
</gene>
<organism evidence="2 3">
    <name type="scientific">Thioflavicoccus mobilis 8321</name>
    <dbReference type="NCBI Taxonomy" id="765912"/>
    <lineage>
        <taxon>Bacteria</taxon>
        <taxon>Pseudomonadati</taxon>
        <taxon>Pseudomonadota</taxon>
        <taxon>Gammaproteobacteria</taxon>
        <taxon>Chromatiales</taxon>
        <taxon>Chromatiaceae</taxon>
        <taxon>Thioflavicoccus</taxon>
    </lineage>
</organism>
<keyword evidence="3" id="KW-1185">Reference proteome</keyword>
<dbReference type="PATRIC" id="fig|765912.4.peg.1868"/>
<dbReference type="HOGENOM" id="CLU_020661_0_0_6"/>
<accession>L0GXF3</accession>
<dbReference type="EMBL" id="CP003051">
    <property type="protein sequence ID" value="AGA90671.1"/>
    <property type="molecule type" value="Genomic_DNA"/>
</dbReference>
<dbReference type="eggNOG" id="COG2010">
    <property type="taxonomic scope" value="Bacteria"/>
</dbReference>
<reference evidence="2 3" key="1">
    <citation type="submission" date="2011-09" db="EMBL/GenBank/DDBJ databases">
        <title>Complete sequence of chromosome of Thioflavicoccus mobilis 8321.</title>
        <authorList>
            <consortium name="US DOE Joint Genome Institute"/>
            <person name="Lucas S."/>
            <person name="Han J."/>
            <person name="Lapidus A."/>
            <person name="Cheng J.-F."/>
            <person name="Goodwin L."/>
            <person name="Pitluck S."/>
            <person name="Peters L."/>
            <person name="Ovchinnikova G."/>
            <person name="Lu M."/>
            <person name="Detter J.C."/>
            <person name="Han C."/>
            <person name="Tapia R."/>
            <person name="Land M."/>
            <person name="Hauser L."/>
            <person name="Kyrpides N."/>
            <person name="Ivanova N."/>
            <person name="Pagani I."/>
            <person name="Vogl K."/>
            <person name="Liu Z."/>
            <person name="Imhoff J."/>
            <person name="Thiel V."/>
            <person name="Frigaard N.-U."/>
            <person name="Bryant D."/>
            <person name="Woyke T."/>
        </authorList>
    </citation>
    <scope>NUCLEOTIDE SEQUENCE [LARGE SCALE GENOMIC DNA]</scope>
    <source>
        <strain evidence="2 3">8321</strain>
    </source>
</reference>
<evidence type="ECO:0000313" key="3">
    <source>
        <dbReference type="Proteomes" id="UP000010816"/>
    </source>
</evidence>
<dbReference type="RefSeq" id="WP_015280812.1">
    <property type="nucleotide sequence ID" value="NC_019940.1"/>
</dbReference>
<dbReference type="KEGG" id="tmb:Thimo_1905"/>
<keyword evidence="1" id="KW-0732">Signal</keyword>
<dbReference type="STRING" id="765912.Thimo_1905"/>
<evidence type="ECO:0008006" key="4">
    <source>
        <dbReference type="Google" id="ProtNLM"/>
    </source>
</evidence>
<evidence type="ECO:0000256" key="1">
    <source>
        <dbReference type="SAM" id="SignalP"/>
    </source>
</evidence>
<evidence type="ECO:0000313" key="2">
    <source>
        <dbReference type="EMBL" id="AGA90671.1"/>
    </source>
</evidence>
<proteinExistence type="predicted"/>
<dbReference type="Proteomes" id="UP000010816">
    <property type="component" value="Chromosome"/>
</dbReference>
<dbReference type="AlphaFoldDB" id="L0GXF3"/>
<feature type="chain" id="PRO_5003943523" description="Lipoprotein" evidence="1">
    <location>
        <begin position="24"/>
        <end position="559"/>
    </location>
</feature>
<name>L0GXF3_9GAMM</name>
<sequence>MIPPRLSAILLALVLIHCATAEAGEPQADKPPLNANTLHNRVAYIPAQCYTRTQEGGGHVYNPCYTCHTKPRRPNFINDADLQLSYAFAAPALTNPWTNLFEDRRAAVAAISDEAMQRYIRTSNYVDADGQIIPAERLRQVPADWDYIGDGRWQGFVPDARFQFDDEGFDRDPQGRLTGWRAFGYYPFPSTFWPTNGSTGDVLIRLPEVFRTGLDGKPDLRVYKTNLAIVESLLKEIDIPIDPIEESQLGGVDLDKDGTIGTASRITYDWAPLKERFMWYVGRALKEQKAGRVHVAAGLFPEGTEFLQTVRYVHVDESGDNRLSPRMKELRYARKRRWVNYADLEQQAFAEVKEKVAFPDRLRTVRGNLELGVSNDQGWTYAGMIEDTQGELRPQTYEELVFCVGCHGGVGATRDGIFSFYRKFDPATAHRRGWYHWSQKGLRGTPERIRSDGKPEYAFYLKTNGAGDEYRGNDEVLESFFDPDGQLKPERLERLRTDIATLLFASPQRAMVLNKAYWTIVRDQGFLAGRDATLVPMIQVHPILRPDQATGVKEAVAGF</sequence>